<feature type="non-terminal residue" evidence="1">
    <location>
        <position position="132"/>
    </location>
</feature>
<name>A0AAV5S8V0_9BILA</name>
<protein>
    <submittedName>
        <fullName evidence="1">Uncharacterized protein</fullName>
    </submittedName>
</protein>
<keyword evidence="2" id="KW-1185">Reference proteome</keyword>
<comment type="caution">
    <text evidence="1">The sequence shown here is derived from an EMBL/GenBank/DDBJ whole genome shotgun (WGS) entry which is preliminary data.</text>
</comment>
<proteinExistence type="predicted"/>
<feature type="non-terminal residue" evidence="1">
    <location>
        <position position="1"/>
    </location>
</feature>
<evidence type="ECO:0000313" key="2">
    <source>
        <dbReference type="Proteomes" id="UP001432027"/>
    </source>
</evidence>
<dbReference type="Proteomes" id="UP001432027">
    <property type="component" value="Unassembled WGS sequence"/>
</dbReference>
<accession>A0AAV5S8V0</accession>
<sequence length="132" mass="15781">QELIWIVVGTRPEYLPYSFICPNAKHLQHPSFSKEEVEAEQWRMDLVYKMIYETGIVHIEDLFRHYLRRNKLDEYPFDGFTHFYQFITDRSHVFGIDQHHMVYNHNLLVSVAVLRYAHALHHGTPVTDTPNL</sequence>
<dbReference type="EMBL" id="BTSX01000001">
    <property type="protein sequence ID" value="GMS78862.1"/>
    <property type="molecule type" value="Genomic_DNA"/>
</dbReference>
<evidence type="ECO:0000313" key="1">
    <source>
        <dbReference type="EMBL" id="GMS78862.1"/>
    </source>
</evidence>
<dbReference type="AlphaFoldDB" id="A0AAV5S8V0"/>
<reference evidence="1" key="1">
    <citation type="submission" date="2023-10" db="EMBL/GenBank/DDBJ databases">
        <title>Genome assembly of Pristionchus species.</title>
        <authorList>
            <person name="Yoshida K."/>
            <person name="Sommer R.J."/>
        </authorList>
    </citation>
    <scope>NUCLEOTIDE SEQUENCE</scope>
    <source>
        <strain evidence="1">RS0144</strain>
    </source>
</reference>
<gene>
    <name evidence="1" type="ORF">PENTCL1PPCAC_1037</name>
</gene>
<organism evidence="1 2">
    <name type="scientific">Pristionchus entomophagus</name>
    <dbReference type="NCBI Taxonomy" id="358040"/>
    <lineage>
        <taxon>Eukaryota</taxon>
        <taxon>Metazoa</taxon>
        <taxon>Ecdysozoa</taxon>
        <taxon>Nematoda</taxon>
        <taxon>Chromadorea</taxon>
        <taxon>Rhabditida</taxon>
        <taxon>Rhabditina</taxon>
        <taxon>Diplogasteromorpha</taxon>
        <taxon>Diplogasteroidea</taxon>
        <taxon>Neodiplogasteridae</taxon>
        <taxon>Pristionchus</taxon>
    </lineage>
</organism>